<organism evidence="2 3">
    <name type="scientific">Bacillus thermotolerans</name>
    <name type="common">Quasibacillus thermotolerans</name>
    <dbReference type="NCBI Taxonomy" id="1221996"/>
    <lineage>
        <taxon>Bacteria</taxon>
        <taxon>Bacillati</taxon>
        <taxon>Bacillota</taxon>
        <taxon>Bacilli</taxon>
        <taxon>Bacillales</taxon>
        <taxon>Bacillaceae</taxon>
        <taxon>Bacillus</taxon>
    </lineage>
</organism>
<keyword evidence="1" id="KW-0812">Transmembrane</keyword>
<protein>
    <submittedName>
        <fullName evidence="2">Uncharacterized protein</fullName>
    </submittedName>
</protein>
<gene>
    <name evidence="2" type="ORF">QY95_01349</name>
</gene>
<dbReference type="Proteomes" id="UP000031563">
    <property type="component" value="Unassembled WGS sequence"/>
</dbReference>
<evidence type="ECO:0000256" key="1">
    <source>
        <dbReference type="SAM" id="Phobius"/>
    </source>
</evidence>
<sequence length="56" mass="6600">MRWIGVWLYLLLAVCALFFNLLGLLNLYPVYVTAPALFLTLFIPVYLLNKQRRRAK</sequence>
<keyword evidence="3" id="KW-1185">Reference proteome</keyword>
<accession>A0A0F5I664</accession>
<feature type="transmembrane region" description="Helical" evidence="1">
    <location>
        <begin position="31"/>
        <end position="48"/>
    </location>
</feature>
<evidence type="ECO:0000313" key="3">
    <source>
        <dbReference type="Proteomes" id="UP000031563"/>
    </source>
</evidence>
<evidence type="ECO:0000313" key="2">
    <source>
        <dbReference type="EMBL" id="KKB40775.1"/>
    </source>
</evidence>
<accession>A0A0F5HZ51</accession>
<name>A0A0F5HZ51_BACTR</name>
<keyword evidence="1" id="KW-0472">Membrane</keyword>
<dbReference type="RefSeq" id="WP_156994572.1">
    <property type="nucleotide sequence ID" value="NZ_JWIQ02000034.1"/>
</dbReference>
<dbReference type="EMBL" id="JWIR02000027">
    <property type="protein sequence ID" value="KKB40775.1"/>
    <property type="molecule type" value="Genomic_DNA"/>
</dbReference>
<keyword evidence="1" id="KW-1133">Transmembrane helix</keyword>
<comment type="caution">
    <text evidence="2">The sequence shown here is derived from an EMBL/GenBank/DDBJ whole genome shotgun (WGS) entry which is preliminary data.</text>
</comment>
<dbReference type="STRING" id="1221996.QY95_01349"/>
<dbReference type="AlphaFoldDB" id="A0A0F5HZ51"/>
<proteinExistence type="predicted"/>
<reference evidence="2" key="1">
    <citation type="submission" date="2015-02" db="EMBL/GenBank/DDBJ databases">
        <title>Genome Assembly of Bacillaceae bacterium MTCC 8252.</title>
        <authorList>
            <person name="Verma A."/>
            <person name="Khatri I."/>
            <person name="Mual P."/>
            <person name="Subramanian S."/>
            <person name="Krishnamurthi S."/>
        </authorList>
    </citation>
    <scope>NUCLEOTIDE SEQUENCE [LARGE SCALE GENOMIC DNA]</scope>
    <source>
        <strain evidence="2">MTCC 8252</strain>
    </source>
</reference>
<feature type="transmembrane region" description="Helical" evidence="1">
    <location>
        <begin position="7"/>
        <end position="25"/>
    </location>
</feature>